<dbReference type="EMBL" id="BPLR01017278">
    <property type="protein sequence ID" value="GIY89987.1"/>
    <property type="molecule type" value="Genomic_DNA"/>
</dbReference>
<proteinExistence type="predicted"/>
<protein>
    <recommendedName>
        <fullName evidence="3">Ribosomal protein S14</fullName>
    </recommendedName>
</protein>
<gene>
    <name evidence="1" type="ORF">CEXT_663251</name>
</gene>
<dbReference type="AlphaFoldDB" id="A0AAV4X5Y5"/>
<evidence type="ECO:0008006" key="3">
    <source>
        <dbReference type="Google" id="ProtNLM"/>
    </source>
</evidence>
<evidence type="ECO:0000313" key="1">
    <source>
        <dbReference type="EMBL" id="GIY89987.1"/>
    </source>
</evidence>
<dbReference type="Proteomes" id="UP001054945">
    <property type="component" value="Unassembled WGS sequence"/>
</dbReference>
<accession>A0AAV4X5Y5</accession>
<evidence type="ECO:0000313" key="2">
    <source>
        <dbReference type="Proteomes" id="UP001054945"/>
    </source>
</evidence>
<name>A0AAV4X5Y5_CAEEX</name>
<sequence>MAKKKYLRSKPCKKINQTPKRRNRDFIFNHSSIQLMVDGHVLNSITMTSFIFLSVYHACIFPKRTCEGFSTGHASSYILPVCMAIGHRGIDEFLGQESDCRKIPMQKHRVLDLSSLQELSHSVFRFFYASF</sequence>
<reference evidence="1 2" key="1">
    <citation type="submission" date="2021-06" db="EMBL/GenBank/DDBJ databases">
        <title>Caerostris extrusa draft genome.</title>
        <authorList>
            <person name="Kono N."/>
            <person name="Arakawa K."/>
        </authorList>
    </citation>
    <scope>NUCLEOTIDE SEQUENCE [LARGE SCALE GENOMIC DNA]</scope>
</reference>
<keyword evidence="2" id="KW-1185">Reference proteome</keyword>
<organism evidence="1 2">
    <name type="scientific">Caerostris extrusa</name>
    <name type="common">Bark spider</name>
    <name type="synonym">Caerostris bankana</name>
    <dbReference type="NCBI Taxonomy" id="172846"/>
    <lineage>
        <taxon>Eukaryota</taxon>
        <taxon>Metazoa</taxon>
        <taxon>Ecdysozoa</taxon>
        <taxon>Arthropoda</taxon>
        <taxon>Chelicerata</taxon>
        <taxon>Arachnida</taxon>
        <taxon>Araneae</taxon>
        <taxon>Araneomorphae</taxon>
        <taxon>Entelegynae</taxon>
        <taxon>Araneoidea</taxon>
        <taxon>Araneidae</taxon>
        <taxon>Caerostris</taxon>
    </lineage>
</organism>
<comment type="caution">
    <text evidence="1">The sequence shown here is derived from an EMBL/GenBank/DDBJ whole genome shotgun (WGS) entry which is preliminary data.</text>
</comment>